<keyword evidence="9 14" id="KW-0560">Oxidoreductase</keyword>
<dbReference type="InterPro" id="IPR002880">
    <property type="entry name" value="Pyrv_Fd/Flavodoxin_OxRdtase_N"/>
</dbReference>
<sequence length="645" mass="69095">MSHLIEGRAGDRRLLMGNEAIARGALEAGIRVAAGYPGTPSSEIIENLARVAEQRRLYVEWSVNEKVALEVAAAASFAGLRALCVMKQNGVNVASDFLLHLAGSGTRGGLVLVPCDDPGALSSVNEGESRHFARMIEIPLLEPADFQEAKDMIPYAFALSEQLRTLVMVRSVTRLSHASGDVVLGALPASAPQAFFKHDGFILDLMEGPMLSSPVDYKHGLQQERIRQAAEQFESAPFNTYSGPQRPEVLLITCSACFLYSLEAIRVLGVAERVGVLKLGTTWPLPSMLLEKYLRLSDTVLVVEEVIPFLEENVKLVAAERAAAVGIKTFYGKRDGTLPATGEMNPDRVIEALTKVLGISHAAMPADYAEKALESAFFGAPPRDWTFCPGCPHRASFWSIRSALQMDDRQGFVCGDIGCYSLAMLPTGFNSLSTLHAMGSGTGLASGFGMLNKFDMHQPVLAVSGDSTFFHAVMPALANAVHHRAPITLVVLDNSGTAMTGFQPHPGLAVDAAGKSVQALDIVRICEAMGAEVTQCDPFDLALTQQTLLDLMASAGGPKVLVLKQICALSPEKKGKKQYRMTIDADRCRGEQCGCNRLCTRVFKCPGLIWDAAAKATRIDEVICAGCGVCASICPVGAIQKEAVA</sequence>
<comment type="subunit">
    <text evidence="2">Heterodimer of the IorA and IorB subunits.</text>
</comment>
<dbReference type="PIRSF" id="PIRSF006439">
    <property type="entry name" value="Indolepyruvate_ferr_oxidored"/>
    <property type="match status" value="1"/>
</dbReference>
<dbReference type="GO" id="GO:0030976">
    <property type="term" value="F:thiamine pyrophosphate binding"/>
    <property type="evidence" value="ECO:0007669"/>
    <property type="project" value="InterPro"/>
</dbReference>
<keyword evidence="17" id="KW-1185">Reference proteome</keyword>
<keyword evidence="8 14" id="KW-0249">Electron transport</keyword>
<dbReference type="GO" id="GO:0044281">
    <property type="term" value="P:small molecule metabolic process"/>
    <property type="evidence" value="ECO:0007669"/>
    <property type="project" value="UniProtKB-ARBA"/>
</dbReference>
<dbReference type="SUPFAM" id="SSF54862">
    <property type="entry name" value="4Fe-4S ferredoxins"/>
    <property type="match status" value="1"/>
</dbReference>
<gene>
    <name evidence="16" type="ORF">MRX98_01190</name>
</gene>
<dbReference type="AlphaFoldDB" id="A0AA41QZB2"/>
<dbReference type="EC" id="1.2.7.8" evidence="3 14"/>
<evidence type="ECO:0000256" key="9">
    <source>
        <dbReference type="ARBA" id="ARBA00023002"/>
    </source>
</evidence>
<evidence type="ECO:0000259" key="15">
    <source>
        <dbReference type="PROSITE" id="PS51379"/>
    </source>
</evidence>
<dbReference type="FunFam" id="3.40.50.970:FF:000039">
    <property type="entry name" value="Indolepyruvate oxidoreductase subunit IorA"/>
    <property type="match status" value="1"/>
</dbReference>
<dbReference type="Pfam" id="PF01855">
    <property type="entry name" value="POR_N"/>
    <property type="match status" value="1"/>
</dbReference>
<evidence type="ECO:0000313" key="16">
    <source>
        <dbReference type="EMBL" id="MCJ8499173.1"/>
    </source>
</evidence>
<dbReference type="PROSITE" id="PS51379">
    <property type="entry name" value="4FE4S_FER_2"/>
    <property type="match status" value="1"/>
</dbReference>
<accession>A0AA41QZB2</accession>
<dbReference type="PANTHER" id="PTHR43710:SF7">
    <property type="entry name" value="INDOLEPYRUVATE OXIDOREDUCTASE SUBUNIT IORA"/>
    <property type="match status" value="1"/>
</dbReference>
<dbReference type="CDD" id="cd07034">
    <property type="entry name" value="TPP_PYR_PFOR_IOR-alpha_like"/>
    <property type="match status" value="1"/>
</dbReference>
<evidence type="ECO:0000256" key="12">
    <source>
        <dbReference type="ARBA" id="ARBA00030514"/>
    </source>
</evidence>
<protein>
    <recommendedName>
        <fullName evidence="4 14">Indolepyruvate oxidoreductase subunit IorA</fullName>
        <shortName evidence="14">IOR</shortName>
        <ecNumber evidence="3 14">1.2.7.8</ecNumber>
    </recommendedName>
    <alternativeName>
        <fullName evidence="12 14">Indolepyruvate ferredoxin oxidoreductase subunit alpha</fullName>
    </alternativeName>
</protein>
<dbReference type="GO" id="GO:0043805">
    <property type="term" value="F:indolepyruvate ferredoxin oxidoreductase activity"/>
    <property type="evidence" value="ECO:0007669"/>
    <property type="project" value="UniProtKB-UniRule"/>
</dbReference>
<proteinExistence type="predicted"/>
<evidence type="ECO:0000256" key="7">
    <source>
        <dbReference type="ARBA" id="ARBA00022723"/>
    </source>
</evidence>
<name>A0AA41QZB2_9BACT</name>
<feature type="domain" description="4Fe-4S ferredoxin-type" evidence="15">
    <location>
        <begin position="615"/>
        <end position="644"/>
    </location>
</feature>
<keyword evidence="5 14" id="KW-0813">Transport</keyword>
<comment type="caution">
    <text evidence="16">The sequence shown here is derived from an EMBL/GenBank/DDBJ whole genome shotgun (WGS) entry which is preliminary data.</text>
</comment>
<evidence type="ECO:0000313" key="17">
    <source>
        <dbReference type="Proteomes" id="UP001165427"/>
    </source>
</evidence>
<dbReference type="RefSeq" id="WP_246902299.1">
    <property type="nucleotide sequence ID" value="NZ_JALJRB010000001.1"/>
</dbReference>
<evidence type="ECO:0000256" key="13">
    <source>
        <dbReference type="ARBA" id="ARBA00048332"/>
    </source>
</evidence>
<evidence type="ECO:0000256" key="1">
    <source>
        <dbReference type="ARBA" id="ARBA00002995"/>
    </source>
</evidence>
<evidence type="ECO:0000256" key="6">
    <source>
        <dbReference type="ARBA" id="ARBA00022485"/>
    </source>
</evidence>
<evidence type="ECO:0000256" key="4">
    <source>
        <dbReference type="ARBA" id="ARBA00017710"/>
    </source>
</evidence>
<evidence type="ECO:0000256" key="11">
    <source>
        <dbReference type="ARBA" id="ARBA00023014"/>
    </source>
</evidence>
<dbReference type="EMBL" id="JALJRB010000001">
    <property type="protein sequence ID" value="MCJ8499173.1"/>
    <property type="molecule type" value="Genomic_DNA"/>
</dbReference>
<keyword evidence="10 14" id="KW-0408">Iron</keyword>
<dbReference type="SUPFAM" id="SSF52518">
    <property type="entry name" value="Thiamin diphosphate-binding fold (THDP-binding)"/>
    <property type="match status" value="2"/>
</dbReference>
<dbReference type="InterPro" id="IPR045025">
    <property type="entry name" value="HACL1-like"/>
</dbReference>
<evidence type="ECO:0000256" key="14">
    <source>
        <dbReference type="PIRNR" id="PIRNR006439"/>
    </source>
</evidence>
<comment type="cofactor">
    <cofactor evidence="14">
        <name>[4Fe-4S] cluster</name>
        <dbReference type="ChEBI" id="CHEBI:49883"/>
    </cofactor>
    <text evidence="14">Binds 2 [4Fe-4S] clusters. In this family the first cluster has a non-standard and varying [4Fe-4S] binding motif CX(2)CX(2)CX(4-5)CP.</text>
</comment>
<comment type="catalytic activity">
    <reaction evidence="13 14">
        <text>indole-3-pyruvate + 2 oxidized [2Fe-2S]-[ferredoxin] + CoA = (indol-3-yl)acetyl-CoA + 2 reduced [2Fe-2S]-[ferredoxin] + CO2 + H(+)</text>
        <dbReference type="Rhea" id="RHEA:12645"/>
        <dbReference type="Rhea" id="RHEA-COMP:10000"/>
        <dbReference type="Rhea" id="RHEA-COMP:10001"/>
        <dbReference type="ChEBI" id="CHEBI:15378"/>
        <dbReference type="ChEBI" id="CHEBI:16526"/>
        <dbReference type="ChEBI" id="CHEBI:17640"/>
        <dbReference type="ChEBI" id="CHEBI:33737"/>
        <dbReference type="ChEBI" id="CHEBI:33738"/>
        <dbReference type="ChEBI" id="CHEBI:57271"/>
        <dbReference type="ChEBI" id="CHEBI:57287"/>
        <dbReference type="EC" id="1.2.7.8"/>
    </reaction>
</comment>
<evidence type="ECO:0000256" key="10">
    <source>
        <dbReference type="ARBA" id="ARBA00023004"/>
    </source>
</evidence>
<evidence type="ECO:0000256" key="2">
    <source>
        <dbReference type="ARBA" id="ARBA00011238"/>
    </source>
</evidence>
<dbReference type="Pfam" id="PF00037">
    <property type="entry name" value="Fer4"/>
    <property type="match status" value="1"/>
</dbReference>
<keyword evidence="11 14" id="KW-0411">Iron-sulfur</keyword>
<reference evidence="16" key="1">
    <citation type="submission" date="2022-04" db="EMBL/GenBank/DDBJ databases">
        <title>Desulfatitalea alkaliphila sp. nov., a novel anaerobic sulfate-reducing bacterium isolated from terrestrial mud volcano, Taman Peninsula, Russia.</title>
        <authorList>
            <person name="Khomyakova M.A."/>
            <person name="Merkel A.Y."/>
            <person name="Slobodkin A.I."/>
        </authorList>
    </citation>
    <scope>NUCLEOTIDE SEQUENCE</scope>
    <source>
        <strain evidence="16">M08but</strain>
    </source>
</reference>
<dbReference type="InterPro" id="IPR017721">
    <property type="entry name" value="IorA"/>
</dbReference>
<comment type="function">
    <text evidence="1 14">Catalyzes the ferredoxin-dependent oxidative decarboxylation of arylpyruvates.</text>
</comment>
<dbReference type="InterPro" id="IPR029061">
    <property type="entry name" value="THDP-binding"/>
</dbReference>
<dbReference type="Proteomes" id="UP001165427">
    <property type="component" value="Unassembled WGS sequence"/>
</dbReference>
<dbReference type="InterPro" id="IPR011766">
    <property type="entry name" value="TPP_enzyme_TPP-bd"/>
</dbReference>
<dbReference type="InterPro" id="IPR017900">
    <property type="entry name" value="4Fe4S_Fe_S_CS"/>
</dbReference>
<dbReference type="GO" id="GO:0046872">
    <property type="term" value="F:metal ion binding"/>
    <property type="evidence" value="ECO:0007669"/>
    <property type="project" value="UniProtKB-UniRule"/>
</dbReference>
<dbReference type="CDD" id="cd02008">
    <property type="entry name" value="TPP_IOR_alpha"/>
    <property type="match status" value="1"/>
</dbReference>
<evidence type="ECO:0000256" key="8">
    <source>
        <dbReference type="ARBA" id="ARBA00022982"/>
    </source>
</evidence>
<dbReference type="InterPro" id="IPR017896">
    <property type="entry name" value="4Fe4S_Fe-S-bd"/>
</dbReference>
<dbReference type="InterPro" id="IPR009014">
    <property type="entry name" value="Transketo_C/PFOR_II"/>
</dbReference>
<organism evidence="16 17">
    <name type="scientific">Desulfatitalea alkaliphila</name>
    <dbReference type="NCBI Taxonomy" id="2929485"/>
    <lineage>
        <taxon>Bacteria</taxon>
        <taxon>Pseudomonadati</taxon>
        <taxon>Thermodesulfobacteriota</taxon>
        <taxon>Desulfobacteria</taxon>
        <taxon>Desulfobacterales</taxon>
        <taxon>Desulfosarcinaceae</taxon>
        <taxon>Desulfatitalea</taxon>
    </lineage>
</organism>
<dbReference type="PANTHER" id="PTHR43710">
    <property type="entry name" value="2-HYDROXYACYL-COA LYASE"/>
    <property type="match status" value="1"/>
</dbReference>
<keyword evidence="7 14" id="KW-0479">Metal-binding</keyword>
<evidence type="ECO:0000256" key="3">
    <source>
        <dbReference type="ARBA" id="ARBA00012812"/>
    </source>
</evidence>
<dbReference type="GO" id="GO:0051539">
    <property type="term" value="F:4 iron, 4 sulfur cluster binding"/>
    <property type="evidence" value="ECO:0007669"/>
    <property type="project" value="UniProtKB-UniRule"/>
</dbReference>
<dbReference type="Pfam" id="PF02775">
    <property type="entry name" value="TPP_enzyme_C"/>
    <property type="match status" value="1"/>
</dbReference>
<dbReference type="SUPFAM" id="SSF52922">
    <property type="entry name" value="TK C-terminal domain-like"/>
    <property type="match status" value="1"/>
</dbReference>
<dbReference type="Gene3D" id="3.40.50.920">
    <property type="match status" value="1"/>
</dbReference>
<dbReference type="Gene3D" id="3.40.50.970">
    <property type="match status" value="2"/>
</dbReference>
<keyword evidence="6 14" id="KW-0004">4Fe-4S</keyword>
<dbReference type="PROSITE" id="PS00198">
    <property type="entry name" value="4FE4S_FER_1"/>
    <property type="match status" value="1"/>
</dbReference>
<evidence type="ECO:0000256" key="5">
    <source>
        <dbReference type="ARBA" id="ARBA00022448"/>
    </source>
</evidence>